<evidence type="ECO:0000313" key="1">
    <source>
        <dbReference type="EMBL" id="QJW84162.1"/>
    </source>
</evidence>
<protein>
    <submittedName>
        <fullName evidence="1">Halogenase</fullName>
    </submittedName>
</protein>
<reference evidence="1 2" key="2">
    <citation type="submission" date="2020-05" db="EMBL/GenBank/DDBJ databases">
        <authorList>
            <person name="Khan S.A."/>
            <person name="Jeon C.O."/>
            <person name="Chun B.H."/>
        </authorList>
    </citation>
    <scope>NUCLEOTIDE SEQUENCE [LARGE SCALE GENOMIC DNA]</scope>
    <source>
        <strain evidence="1 2">H242</strain>
    </source>
</reference>
<dbReference type="InterPro" id="IPR050816">
    <property type="entry name" value="Flavin-dep_Halogenase_NPB"/>
</dbReference>
<dbReference type="SUPFAM" id="SSF51905">
    <property type="entry name" value="FAD/NAD(P)-binding domain"/>
    <property type="match status" value="1"/>
</dbReference>
<proteinExistence type="predicted"/>
<dbReference type="Pfam" id="PF04820">
    <property type="entry name" value="Trp_halogenase"/>
    <property type="match status" value="1"/>
</dbReference>
<dbReference type="Pfam" id="PF13450">
    <property type="entry name" value="NAD_binding_8"/>
    <property type="match status" value="1"/>
</dbReference>
<dbReference type="Gene3D" id="3.50.50.60">
    <property type="entry name" value="FAD/NAD(P)-binding domain"/>
    <property type="match status" value="1"/>
</dbReference>
<dbReference type="InterPro" id="IPR006905">
    <property type="entry name" value="Flavin_halogenase"/>
</dbReference>
<dbReference type="PANTHER" id="PTHR43747">
    <property type="entry name" value="FAD-BINDING PROTEIN"/>
    <property type="match status" value="1"/>
</dbReference>
<sequence length="554" mass="61970">MTFFTEPAPAGAGVLLLGGGLAGLSLALQLRLRFPELPITVLERRRHPVPLAAHKVGESTVEIGAHYFSEVLGLKPHLQADQLKKFGFRFFFNDRRPDVDGVTELGASTFLSTPAYQIDRGIFENHLGTLARERGIAFPDGATVKTVDLADPKRRDSLHTVGYEQDGEVRTLQARWLVDASGRAGLLKRKLGLAEANDHQANAVWFRIDDRLDINDWSGDAGWLARCNPPNRWLSTNHLCGDGYWTWLIPLASGSHSVGIVCDAKLHPLETMNTFDKAMDWFAVHQPQLHGELEKRRGKLQDFAFFRHFSYGCKQVFDGRGRWALTGEAGLFLDPFYSPGSDFIAISNGFITELVAQDVAGRPVAMYADIYQSIYFQLYRNMLPMYTGQYRIFGNAEVMPLKVLWDYTYYWGVMCQLYYQGKLTDVSAMSRLQKPLAAVQGLNVAVQDFVRRWDEAGREPDVPRMFDRASLPRFAELNRSLTDTLDPQAFADRLRHNLELLDTLALQLVDQAQARYPGLDAEAVLASLSDPSRAARPLGASLLFPVASAVEAEA</sequence>
<evidence type="ECO:0000313" key="2">
    <source>
        <dbReference type="Proteomes" id="UP000500826"/>
    </source>
</evidence>
<accession>A0ABX6P275</accession>
<dbReference type="PANTHER" id="PTHR43747:SF1">
    <property type="entry name" value="SLR1998 PROTEIN"/>
    <property type="match status" value="1"/>
</dbReference>
<gene>
    <name evidence="1" type="ORF">HK414_10530</name>
</gene>
<name>A0ABX6P275_9BURK</name>
<dbReference type="InterPro" id="IPR036188">
    <property type="entry name" value="FAD/NAD-bd_sf"/>
</dbReference>
<dbReference type="Proteomes" id="UP000500826">
    <property type="component" value="Chromosome"/>
</dbReference>
<keyword evidence="2" id="KW-1185">Reference proteome</keyword>
<reference evidence="1 2" key="1">
    <citation type="submission" date="2020-05" db="EMBL/GenBank/DDBJ databases">
        <title>Ramlibacter rhizophilus sp. nov., isolated from rhizosphere soil of national flower Mugunghwa from South Korea.</title>
        <authorList>
            <person name="Zheng-Fei Y."/>
            <person name="Huan T."/>
        </authorList>
    </citation>
    <scope>NUCLEOTIDE SEQUENCE [LARGE SCALE GENOMIC DNA]</scope>
    <source>
        <strain evidence="1 2">H242</strain>
    </source>
</reference>
<organism evidence="1 2">
    <name type="scientific">Ramlibacter terrae</name>
    <dbReference type="NCBI Taxonomy" id="2732511"/>
    <lineage>
        <taxon>Bacteria</taxon>
        <taxon>Pseudomonadati</taxon>
        <taxon>Pseudomonadota</taxon>
        <taxon>Betaproteobacteria</taxon>
        <taxon>Burkholderiales</taxon>
        <taxon>Comamonadaceae</taxon>
        <taxon>Ramlibacter</taxon>
    </lineage>
</organism>
<dbReference type="EMBL" id="CP053418">
    <property type="protein sequence ID" value="QJW84162.1"/>
    <property type="molecule type" value="Genomic_DNA"/>
</dbReference>